<evidence type="ECO:0008006" key="5">
    <source>
        <dbReference type="Google" id="ProtNLM"/>
    </source>
</evidence>
<dbReference type="RefSeq" id="WP_015205454.1">
    <property type="nucleotide sequence ID" value="NC_019753.1"/>
</dbReference>
<keyword evidence="4" id="KW-1185">Reference proteome</keyword>
<dbReference type="STRING" id="1173022.Cri9333_4583"/>
<organism evidence="3 4">
    <name type="scientific">Crinalium epipsammum PCC 9333</name>
    <dbReference type="NCBI Taxonomy" id="1173022"/>
    <lineage>
        <taxon>Bacteria</taxon>
        <taxon>Bacillati</taxon>
        <taxon>Cyanobacteriota</taxon>
        <taxon>Cyanophyceae</taxon>
        <taxon>Gomontiellales</taxon>
        <taxon>Gomontiellaceae</taxon>
        <taxon>Crinalium</taxon>
    </lineage>
</organism>
<dbReference type="eggNOG" id="COG3678">
    <property type="taxonomic scope" value="Bacteria"/>
</dbReference>
<accession>K9W4T0</accession>
<keyword evidence="2" id="KW-0732">Signal</keyword>
<dbReference type="HOGENOM" id="CLU_133626_0_0_3"/>
<sequence>MAINRLLVLAAVPFVMGGFSFAVSDKAVADQSTLVAQNAPQPARQNKGWGKKFEQLGLSAEQKTKIQQIKQSTRQQMSSIFTAEQKQQMQTARQQKQRPNLNLTEDQKTRLKALRQSSKTQIEAVLTDAQKQKLQELKQQWQQNRQNRQKPTT</sequence>
<dbReference type="OrthoDB" id="484480at2"/>
<reference evidence="3 4" key="1">
    <citation type="submission" date="2012-06" db="EMBL/GenBank/DDBJ databases">
        <title>Finished chromosome of genome of Crinalium epipsammum PCC 9333.</title>
        <authorList>
            <consortium name="US DOE Joint Genome Institute"/>
            <person name="Gugger M."/>
            <person name="Coursin T."/>
            <person name="Rippka R."/>
            <person name="Tandeau De Marsac N."/>
            <person name="Huntemann M."/>
            <person name="Wei C.-L."/>
            <person name="Han J."/>
            <person name="Detter J.C."/>
            <person name="Han C."/>
            <person name="Tapia R."/>
            <person name="Davenport K."/>
            <person name="Daligault H."/>
            <person name="Erkkila T."/>
            <person name="Gu W."/>
            <person name="Munk A.C.C."/>
            <person name="Teshima H."/>
            <person name="Xu Y."/>
            <person name="Chain P."/>
            <person name="Chen A."/>
            <person name="Krypides N."/>
            <person name="Mavromatis K."/>
            <person name="Markowitz V."/>
            <person name="Szeto E."/>
            <person name="Ivanova N."/>
            <person name="Mikhailova N."/>
            <person name="Ovchinnikova G."/>
            <person name="Pagani I."/>
            <person name="Pati A."/>
            <person name="Goodwin L."/>
            <person name="Peters L."/>
            <person name="Pitluck S."/>
            <person name="Woyke T."/>
            <person name="Kerfeld C."/>
        </authorList>
    </citation>
    <scope>NUCLEOTIDE SEQUENCE [LARGE SCALE GENOMIC DNA]</scope>
    <source>
        <strain evidence="3 4">PCC 9333</strain>
    </source>
</reference>
<evidence type="ECO:0000256" key="1">
    <source>
        <dbReference type="SAM" id="MobiDB-lite"/>
    </source>
</evidence>
<proteinExistence type="predicted"/>
<dbReference type="EMBL" id="CP003620">
    <property type="protein sequence ID" value="AFZ15363.1"/>
    <property type="molecule type" value="Genomic_DNA"/>
</dbReference>
<dbReference type="AlphaFoldDB" id="K9W4T0"/>
<protein>
    <recommendedName>
        <fullName evidence="5">P pilus assembly/Cpx signaling pathway, periplasmic inhibitor/zinc-resistance associated protein</fullName>
    </recommendedName>
</protein>
<dbReference type="Proteomes" id="UP000010472">
    <property type="component" value="Chromosome"/>
</dbReference>
<evidence type="ECO:0000256" key="2">
    <source>
        <dbReference type="SAM" id="SignalP"/>
    </source>
</evidence>
<feature type="compositionally biased region" description="Low complexity" evidence="1">
    <location>
        <begin position="85"/>
        <end position="98"/>
    </location>
</feature>
<feature type="region of interest" description="Disordered" evidence="1">
    <location>
        <begin position="82"/>
        <end position="106"/>
    </location>
</feature>
<feature type="chain" id="PRO_5003937807" description="P pilus assembly/Cpx signaling pathway, periplasmic inhibitor/zinc-resistance associated protein" evidence="2">
    <location>
        <begin position="23"/>
        <end position="153"/>
    </location>
</feature>
<name>K9W4T0_9CYAN</name>
<evidence type="ECO:0000313" key="4">
    <source>
        <dbReference type="Proteomes" id="UP000010472"/>
    </source>
</evidence>
<evidence type="ECO:0000313" key="3">
    <source>
        <dbReference type="EMBL" id="AFZ15363.1"/>
    </source>
</evidence>
<feature type="signal peptide" evidence="2">
    <location>
        <begin position="1"/>
        <end position="22"/>
    </location>
</feature>
<gene>
    <name evidence="3" type="ORF">Cri9333_4583</name>
</gene>
<dbReference type="KEGG" id="cep:Cri9333_4583"/>